<dbReference type="Gene3D" id="3.40.720.10">
    <property type="entry name" value="Alkaline Phosphatase, subunit A"/>
    <property type="match status" value="1"/>
</dbReference>
<dbReference type="RefSeq" id="WP_070321793.1">
    <property type="nucleotide sequence ID" value="NZ_JACHNX010000040.1"/>
</dbReference>
<evidence type="ECO:0000256" key="1">
    <source>
        <dbReference type="SAM" id="SignalP"/>
    </source>
</evidence>
<dbReference type="SUPFAM" id="SSF53649">
    <property type="entry name" value="Alkaline phosphatase-like"/>
    <property type="match status" value="1"/>
</dbReference>
<dbReference type="PANTHER" id="PTHR10151:SF120">
    <property type="entry name" value="BIS(5'-ADENOSYL)-TRIPHOSPHATASE"/>
    <property type="match status" value="1"/>
</dbReference>
<dbReference type="EMBL" id="JACHNX010000040">
    <property type="protein sequence ID" value="MBB4611685.1"/>
    <property type="molecule type" value="Genomic_DNA"/>
</dbReference>
<evidence type="ECO:0000313" key="2">
    <source>
        <dbReference type="EMBL" id="MBB4611685.1"/>
    </source>
</evidence>
<name>A0AA41DA29_9SPHN</name>
<dbReference type="InterPro" id="IPR017850">
    <property type="entry name" value="Alkaline_phosphatase_core_sf"/>
</dbReference>
<dbReference type="CDD" id="cd16018">
    <property type="entry name" value="Enpp"/>
    <property type="match status" value="1"/>
</dbReference>
<keyword evidence="1" id="KW-0732">Signal</keyword>
<comment type="caution">
    <text evidence="3">The sequence shown here is derived from an EMBL/GenBank/DDBJ whole genome shotgun (WGS) entry which is preliminary data.</text>
</comment>
<dbReference type="InterPro" id="IPR002591">
    <property type="entry name" value="Phosphodiest/P_Trfase"/>
</dbReference>
<organism evidence="3 5">
    <name type="scientific">Sphingomonas yabuuchiae</name>
    <dbReference type="NCBI Taxonomy" id="172044"/>
    <lineage>
        <taxon>Bacteria</taxon>
        <taxon>Pseudomonadati</taxon>
        <taxon>Pseudomonadota</taxon>
        <taxon>Alphaproteobacteria</taxon>
        <taxon>Sphingomonadales</taxon>
        <taxon>Sphingomonadaceae</taxon>
        <taxon>Sphingomonas</taxon>
    </lineage>
</organism>
<dbReference type="GO" id="GO:0016787">
    <property type="term" value="F:hydrolase activity"/>
    <property type="evidence" value="ECO:0007669"/>
    <property type="project" value="UniProtKB-ARBA"/>
</dbReference>
<dbReference type="PANTHER" id="PTHR10151">
    <property type="entry name" value="ECTONUCLEOTIDE PYROPHOSPHATASE/PHOSPHODIESTERASE"/>
    <property type="match status" value="1"/>
</dbReference>
<dbReference type="EMBL" id="JAFHKU010000056">
    <property type="protein sequence ID" value="MBN3556723.1"/>
    <property type="molecule type" value="Genomic_DNA"/>
</dbReference>
<keyword evidence="4" id="KW-1185">Reference proteome</keyword>
<feature type="signal peptide" evidence="1">
    <location>
        <begin position="1"/>
        <end position="20"/>
    </location>
</feature>
<dbReference type="Proteomes" id="UP000704529">
    <property type="component" value="Unassembled WGS sequence"/>
</dbReference>
<protein>
    <submittedName>
        <fullName evidence="2">AlkP superfamily pyrophosphatase or phosphodiesterase</fullName>
    </submittedName>
    <submittedName>
        <fullName evidence="3">Alkaline phosphatase family protein</fullName>
    </submittedName>
</protein>
<evidence type="ECO:0000313" key="3">
    <source>
        <dbReference type="EMBL" id="MBN3556723.1"/>
    </source>
</evidence>
<gene>
    <name evidence="2" type="ORF">GGQ89_003935</name>
    <name evidence="3" type="ORF">JYA60_00465</name>
</gene>
<dbReference type="Pfam" id="PF01663">
    <property type="entry name" value="Phosphodiest"/>
    <property type="match status" value="1"/>
</dbReference>
<reference evidence="3" key="2">
    <citation type="submission" date="2021-01" db="EMBL/GenBank/DDBJ databases">
        <title>Genome Sequencing of Type Strains.</title>
        <authorList>
            <person name="Lemaire J.F."/>
            <person name="Inderbitzin P."/>
            <person name="Collins S.B."/>
            <person name="Wespe N."/>
            <person name="Knight-Connoni V."/>
        </authorList>
    </citation>
    <scope>NUCLEOTIDE SEQUENCE</scope>
    <source>
        <strain evidence="3">DSM 14562</strain>
    </source>
</reference>
<proteinExistence type="predicted"/>
<accession>A0AA41DA29</accession>
<reference evidence="2 4" key="1">
    <citation type="submission" date="2020-08" db="EMBL/GenBank/DDBJ databases">
        <title>Genomic Encyclopedia of Type Strains, Phase IV (KMG-IV): sequencing the most valuable type-strain genomes for metagenomic binning, comparative biology and taxonomic classification.</title>
        <authorList>
            <person name="Goeker M."/>
        </authorList>
    </citation>
    <scope>NUCLEOTIDE SEQUENCE [LARGE SCALE GENOMIC DNA]</scope>
    <source>
        <strain evidence="2 4">DSM 14562</strain>
    </source>
</reference>
<feature type="chain" id="PRO_5041210721" evidence="1">
    <location>
        <begin position="21"/>
        <end position="440"/>
    </location>
</feature>
<dbReference type="AlphaFoldDB" id="A0AA41DA29"/>
<evidence type="ECO:0000313" key="5">
    <source>
        <dbReference type="Proteomes" id="UP000704529"/>
    </source>
</evidence>
<sequence length="440" mass="45554">MLRSLVIAAASFMAIGEASASPVLLVSLDGLRPDDVRQAKARGLKLPVLSALAAEGASAKGVVGVLPTLTYPSHTTLITGVSPAKHSVSNNLTFDPKAINQTGWYWYASDVRVPTLWAAAHAKGLATANVHWPVSVGAPGLDANLPQIWRTGTPDDAKLLAALATPGLLPELEQRVGVPYAQGIDESVEGDATRVRFAVAILTVRKPAFTTIYLAGIDHEEHRSGPGSAAANVAIEQTDALVGQLVAAARAAMPDVTIVVVSDHGFQSVATDINLFKPFVDVGLITLGPDGKPTAWQAMPWLAGGTAAIRLARPDDAALVGKVRSVLATIATDPAYHIASVLDRSAVAKAGGASEASFFVALQPGFETGRDPAGPIAKPATYKGMHGYLPSDPAMRSTLIVAGPTIPHRDLGIVDMRAIAPSIAHVLGVSLPAAEAVPVF</sequence>
<evidence type="ECO:0000313" key="4">
    <source>
        <dbReference type="Proteomes" id="UP000584663"/>
    </source>
</evidence>
<dbReference type="Proteomes" id="UP000584663">
    <property type="component" value="Unassembled WGS sequence"/>
</dbReference>